<organism evidence="2 3">
    <name type="scientific">Flavobacterium johnsoniae (strain ATCC 17061 / DSM 2064 / JCM 8514 / BCRC 14874 / CCUG 350202 / NBRC 14942 / NCIMB 11054 / UW101)</name>
    <name type="common">Cytophaga johnsonae</name>
    <dbReference type="NCBI Taxonomy" id="376686"/>
    <lineage>
        <taxon>Bacteria</taxon>
        <taxon>Pseudomonadati</taxon>
        <taxon>Bacteroidota</taxon>
        <taxon>Flavobacteriia</taxon>
        <taxon>Flavobacteriales</taxon>
        <taxon>Flavobacteriaceae</taxon>
        <taxon>Flavobacterium</taxon>
    </lineage>
</organism>
<dbReference type="eggNOG" id="COG3391">
    <property type="taxonomic scope" value="Bacteria"/>
</dbReference>
<evidence type="ECO:0000256" key="1">
    <source>
        <dbReference type="SAM" id="SignalP"/>
    </source>
</evidence>
<feature type="chain" id="PRO_5030164374" evidence="1">
    <location>
        <begin position="27"/>
        <end position="407"/>
    </location>
</feature>
<evidence type="ECO:0000313" key="3">
    <source>
        <dbReference type="Proteomes" id="UP000006694"/>
    </source>
</evidence>
<keyword evidence="2" id="KW-0449">Lipoprotein</keyword>
<protein>
    <submittedName>
        <fullName evidence="2">Hypothetical lipoprotein</fullName>
    </submittedName>
</protein>
<feature type="signal peptide" evidence="1">
    <location>
        <begin position="1"/>
        <end position="26"/>
    </location>
</feature>
<gene>
    <name evidence="2" type="ordered locus">Fjoh_3180</name>
</gene>
<dbReference type="PROSITE" id="PS51257">
    <property type="entry name" value="PROKAR_LIPOPROTEIN"/>
    <property type="match status" value="1"/>
</dbReference>
<dbReference type="SUPFAM" id="SSF50965">
    <property type="entry name" value="Galactose oxidase, central domain"/>
    <property type="match status" value="1"/>
</dbReference>
<dbReference type="KEGG" id="fjo:Fjoh_3180"/>
<dbReference type="GeneID" id="31766092"/>
<name>A5FF18_FLAJ1</name>
<dbReference type="STRING" id="376686.Fjoh_3180"/>
<dbReference type="InterPro" id="IPR011043">
    <property type="entry name" value="Gal_Oxase/kelch_b-propeller"/>
</dbReference>
<keyword evidence="3" id="KW-1185">Reference proteome</keyword>
<keyword evidence="1" id="KW-0732">Signal</keyword>
<dbReference type="RefSeq" id="WP_012025166.1">
    <property type="nucleotide sequence ID" value="NC_009441.1"/>
</dbReference>
<reference evidence="2 3" key="1">
    <citation type="journal article" date="2009" name="Appl. Environ. Microbiol.">
        <title>Novel features of the polysaccharide-digesting gliding bacterium Flavobacterium johnsoniae as revealed by genome sequence analysis.</title>
        <authorList>
            <person name="McBride M.J."/>
            <person name="Xie G."/>
            <person name="Martens E.C."/>
            <person name="Lapidus A."/>
            <person name="Henrissat B."/>
            <person name="Rhodes R.G."/>
            <person name="Goltsman E."/>
            <person name="Wang W."/>
            <person name="Xu J."/>
            <person name="Hunnicutt D.W."/>
            <person name="Staroscik A.M."/>
            <person name="Hoover T.R."/>
            <person name="Cheng Y.Q."/>
            <person name="Stein J.L."/>
        </authorList>
    </citation>
    <scope>NUCLEOTIDE SEQUENCE [LARGE SCALE GENOMIC DNA]</scope>
    <source>
        <strain evidence="3">ATCC 17061 / DSM 2064 / JCM 8514 / BCRC 14874 / CCUG 350202 / NBRC 14942 / NCIMB 11054 / UW101</strain>
    </source>
</reference>
<dbReference type="Proteomes" id="UP000006694">
    <property type="component" value="Chromosome"/>
</dbReference>
<dbReference type="EMBL" id="CP000685">
    <property type="protein sequence ID" value="ABQ06197.1"/>
    <property type="molecule type" value="Genomic_DNA"/>
</dbReference>
<accession>A5FF18</accession>
<sequence>MKTNRFFIKNAALAIMCSLFALTSCSSDDNKTDDEGQGNNPAVIAAVRVNTPSGRVFYLGAYDKFPSTLDYKTMTEIGPGATIYSYGEHPYVWNGTASTLTRYNVSNDMKISSSDALSLAGTGVSGTFGPPAFVSETEAYFFALNDGKIIKFNPTSMTITETIAVTPLPLSNDAAVKTSTYSSYVTSAKKIILPVGATPTDYNKFPQYAQIAVFDIASKVVTYVKDTRMSMGYFTFAKGNDGTLYYRSSRETALSLDYSTVTGNPPTGGLLKVNPDGTFDPNFFVDLRAAINAHSVNVVPYVNGDKALAQYLDNTFTPPAKPAEWYNATTKYALVDLKTLKVEPFTSFEQYGTVYSVGTIDGVEYYGNIPTDSNNFKYRLLKQKGAAEFEAISEALGGSLIFVGKLR</sequence>
<proteinExistence type="predicted"/>
<dbReference type="AlphaFoldDB" id="A5FF18"/>
<dbReference type="OrthoDB" id="1404180at2"/>
<dbReference type="HOGENOM" id="CLU_617946_0_0_10"/>
<evidence type="ECO:0000313" key="2">
    <source>
        <dbReference type="EMBL" id="ABQ06197.1"/>
    </source>
</evidence>